<evidence type="ECO:0000256" key="1">
    <source>
        <dbReference type="SAM" id="Coils"/>
    </source>
</evidence>
<accession>A0A8S9Z946</accession>
<feature type="coiled-coil region" evidence="1">
    <location>
        <begin position="287"/>
        <end position="395"/>
    </location>
</feature>
<organism evidence="4 5">
    <name type="scientific">Paragonimus skrjabini miyazakii</name>
    <dbReference type="NCBI Taxonomy" id="59628"/>
    <lineage>
        <taxon>Eukaryota</taxon>
        <taxon>Metazoa</taxon>
        <taxon>Spiralia</taxon>
        <taxon>Lophotrochozoa</taxon>
        <taxon>Platyhelminthes</taxon>
        <taxon>Trematoda</taxon>
        <taxon>Digenea</taxon>
        <taxon>Plagiorchiida</taxon>
        <taxon>Troglotremata</taxon>
        <taxon>Troglotrematidae</taxon>
        <taxon>Paragonimus</taxon>
    </lineage>
</organism>
<feature type="region of interest" description="Disordered" evidence="2">
    <location>
        <begin position="183"/>
        <end position="207"/>
    </location>
</feature>
<feature type="compositionally biased region" description="Polar residues" evidence="2">
    <location>
        <begin position="184"/>
        <end position="207"/>
    </location>
</feature>
<sequence length="462" mass="52878">MVVMATSRFHSGSIENIVTDDLLTILSRECSINDSWESDFSTDTSIDSCEHIRKNVSVPYRKVARKVAAKAVIIPDNKTNIFCEHSALPYIRLANVSETVNRSSGQDYPKHLSTKQHGKQLCRAASYVYNNKRKFNLDPAGLMGTRVSRRKEDYTRRASSAAGQDLTRTVNTGYHAVVTERCLSDSNSRKSAPVRSGNNTVLKNQYTQNRLDDPLKLRIASSDSSGSSNCTEDLWSECAPRTHNRVKTVEKGRTKQSSLSSSSRQGSSAEGNQSQGLTAWAKWLLEKEKARRRENELKLEKRMKNRTLEEQTQALRAERRERAVARCKDWAENKRRLNAERKKAEQAVRREQAVREKMCRENKKLEAERKYAQWMHNKEIEYKQLKESKKQQEEMLALSARSRTEAAQSAFARWVKSAKHRKEIPCWSYGYADGKVISYYDRTANPEPSFTNPKPWVGVLES</sequence>
<dbReference type="InterPro" id="IPR045323">
    <property type="entry name" value="CCDC34"/>
</dbReference>
<comment type="caution">
    <text evidence="4">The sequence shown here is derived from an EMBL/GenBank/DDBJ whole genome shotgun (WGS) entry which is preliminary data.</text>
</comment>
<name>A0A8S9Z946_9TREM</name>
<dbReference type="Pfam" id="PF13904">
    <property type="entry name" value="CCDC34"/>
    <property type="match status" value="1"/>
</dbReference>
<protein>
    <recommendedName>
        <fullName evidence="3">Coiled-coil domain-containing protein</fullName>
    </recommendedName>
</protein>
<dbReference type="AlphaFoldDB" id="A0A8S9Z946"/>
<feature type="compositionally biased region" description="Low complexity" evidence="2">
    <location>
        <begin position="257"/>
        <end position="268"/>
    </location>
</feature>
<dbReference type="Proteomes" id="UP000822476">
    <property type="component" value="Unassembled WGS sequence"/>
</dbReference>
<dbReference type="PANTHER" id="PTHR23247">
    <property type="entry name" value="NY-REN-41 ANTIGEN L15 -RELATED"/>
    <property type="match status" value="1"/>
</dbReference>
<dbReference type="OrthoDB" id="6262303at2759"/>
<feature type="domain" description="Coiled-coil" evidence="3">
    <location>
        <begin position="277"/>
        <end position="456"/>
    </location>
</feature>
<reference evidence="4" key="1">
    <citation type="submission" date="2019-07" db="EMBL/GenBank/DDBJ databases">
        <title>Annotation for the trematode Paragonimus miyazaki's.</title>
        <authorList>
            <person name="Choi Y.-J."/>
        </authorList>
    </citation>
    <scope>NUCLEOTIDE SEQUENCE</scope>
    <source>
        <strain evidence="4">Japan</strain>
    </source>
</reference>
<dbReference type="EMBL" id="JTDE01000798">
    <property type="protein sequence ID" value="KAF7260328.1"/>
    <property type="molecule type" value="Genomic_DNA"/>
</dbReference>
<gene>
    <name evidence="4" type="ORF">EG68_03212</name>
</gene>
<evidence type="ECO:0000256" key="2">
    <source>
        <dbReference type="SAM" id="MobiDB-lite"/>
    </source>
</evidence>
<evidence type="ECO:0000313" key="5">
    <source>
        <dbReference type="Proteomes" id="UP000822476"/>
    </source>
</evidence>
<evidence type="ECO:0000313" key="4">
    <source>
        <dbReference type="EMBL" id="KAF7260328.1"/>
    </source>
</evidence>
<keyword evidence="5" id="KW-1185">Reference proteome</keyword>
<dbReference type="PANTHER" id="PTHR23247:SF2">
    <property type="entry name" value="COILED-COIL DOMAIN-CONTAINING PROTEIN 34"/>
    <property type="match status" value="1"/>
</dbReference>
<feature type="region of interest" description="Disordered" evidence="2">
    <location>
        <begin position="245"/>
        <end position="274"/>
    </location>
</feature>
<evidence type="ECO:0000259" key="3">
    <source>
        <dbReference type="Pfam" id="PF13904"/>
    </source>
</evidence>
<dbReference type="InterPro" id="IPR025259">
    <property type="entry name" value="CCDC34/181"/>
</dbReference>
<proteinExistence type="predicted"/>
<keyword evidence="1" id="KW-0175">Coiled coil</keyword>